<evidence type="ECO:0000313" key="4">
    <source>
        <dbReference type="Proteomes" id="UP000278036"/>
    </source>
</evidence>
<dbReference type="InterPro" id="IPR032466">
    <property type="entry name" value="Metal_Hydrolase"/>
</dbReference>
<name>A0A3A9JF55_9PROT</name>
<dbReference type="Proteomes" id="UP000274097">
    <property type="component" value="Unassembled WGS sequence"/>
</dbReference>
<dbReference type="OrthoDB" id="9789440at2"/>
<dbReference type="Pfam" id="PF19799">
    <property type="entry name" value="DUF6282"/>
    <property type="match status" value="1"/>
</dbReference>
<dbReference type="AlphaFoldDB" id="A0A3A9JF55"/>
<reference evidence="1 4" key="1">
    <citation type="submission" date="2018-09" db="EMBL/GenBank/DDBJ databases">
        <title>Roseomonas sp. nov., isolated from feces of Tibetan antelopes in the Qinghai-Tibet plateau, China.</title>
        <authorList>
            <person name="Tian Z."/>
        </authorList>
    </citation>
    <scope>NUCLEOTIDE SEQUENCE [LARGE SCALE GENOMIC DNA]</scope>
    <source>
        <strain evidence="2 3">Z23</strain>
        <strain evidence="1 4">Z24</strain>
    </source>
</reference>
<comment type="caution">
    <text evidence="1">The sequence shown here is derived from an EMBL/GenBank/DDBJ whole genome shotgun (WGS) entry which is preliminary data.</text>
</comment>
<dbReference type="RefSeq" id="WP_120637335.1">
    <property type="nucleotide sequence ID" value="NZ_RAQU01000021.1"/>
</dbReference>
<gene>
    <name evidence="1" type="ORF">D6Z83_05500</name>
    <name evidence="2" type="ORF">EBE87_21925</name>
</gene>
<organism evidence="1 4">
    <name type="scientific">Teichococcus wenyumeiae</name>
    <dbReference type="NCBI Taxonomy" id="2478470"/>
    <lineage>
        <taxon>Bacteria</taxon>
        <taxon>Pseudomonadati</taxon>
        <taxon>Pseudomonadota</taxon>
        <taxon>Alphaproteobacteria</taxon>
        <taxon>Acetobacterales</taxon>
        <taxon>Roseomonadaceae</taxon>
        <taxon>Roseomonas</taxon>
    </lineage>
</organism>
<dbReference type="InterPro" id="IPR046249">
    <property type="entry name" value="DUF6282"/>
</dbReference>
<dbReference type="SUPFAM" id="SSF51556">
    <property type="entry name" value="Metallo-dependent hydrolases"/>
    <property type="match status" value="1"/>
</dbReference>
<evidence type="ECO:0000313" key="2">
    <source>
        <dbReference type="EMBL" id="RMI17587.1"/>
    </source>
</evidence>
<dbReference type="Proteomes" id="UP000278036">
    <property type="component" value="Unassembled WGS sequence"/>
</dbReference>
<dbReference type="InParanoid" id="A0A3A9JF55"/>
<dbReference type="EMBL" id="RFLX01000025">
    <property type="protein sequence ID" value="RMI17587.1"/>
    <property type="molecule type" value="Genomic_DNA"/>
</dbReference>
<evidence type="ECO:0000313" key="3">
    <source>
        <dbReference type="Proteomes" id="UP000274097"/>
    </source>
</evidence>
<protein>
    <recommendedName>
        <fullName evidence="5">Cytosolic protein</fullName>
    </recommendedName>
</protein>
<proteinExistence type="predicted"/>
<sequence length="302" mass="32493">MTTEADPALVQSLMQGAIDLHCHSGPSVMARALNHEQALEQAAEAGMRAVLFKDHYYPTGPFVDVLKESGKATQAEPVGSIVLNNAVGGINPFAVEPALKCGAKVVWMPTVSAANHIREGHRKSLLPTKGKMLKQVGLSAVDARGDLLDNVKQVLDIIAEHDAVLSCGHLHISEVWPLFDEAKKRGVNRLLVNHPSYTVGATLSDIKELVGMGAWIEHSICMFIANRMKVYDDAFLKQMIEAAGVDRTFFGSDLGQTNAPLPVEGFRQIIGLCLSLGYSEDDVRKMVSTNAAQLAGIGANQS</sequence>
<evidence type="ECO:0000313" key="1">
    <source>
        <dbReference type="EMBL" id="RKK05202.1"/>
    </source>
</evidence>
<evidence type="ECO:0008006" key="5">
    <source>
        <dbReference type="Google" id="ProtNLM"/>
    </source>
</evidence>
<dbReference type="Gene3D" id="3.20.20.140">
    <property type="entry name" value="Metal-dependent hydrolases"/>
    <property type="match status" value="1"/>
</dbReference>
<keyword evidence="3" id="KW-1185">Reference proteome</keyword>
<dbReference type="EMBL" id="RAQU01000021">
    <property type="protein sequence ID" value="RKK05202.1"/>
    <property type="molecule type" value="Genomic_DNA"/>
</dbReference>
<accession>A0A3A9JF55</accession>